<accession>A0ABZ1UBJ1</accession>
<evidence type="ECO:0000313" key="1">
    <source>
        <dbReference type="EMBL" id="WUQ88540.1"/>
    </source>
</evidence>
<reference evidence="1" key="1">
    <citation type="submission" date="2022-10" db="EMBL/GenBank/DDBJ databases">
        <title>The complete genomes of actinobacterial strains from the NBC collection.</title>
        <authorList>
            <person name="Joergensen T.S."/>
            <person name="Alvarez Arevalo M."/>
            <person name="Sterndorff E.B."/>
            <person name="Faurdal D."/>
            <person name="Vuksanovic O."/>
            <person name="Mourched A.-S."/>
            <person name="Charusanti P."/>
            <person name="Shaw S."/>
            <person name="Blin K."/>
            <person name="Weber T."/>
        </authorList>
    </citation>
    <scope>NUCLEOTIDE SEQUENCE</scope>
    <source>
        <strain evidence="1">NBC_00222</strain>
    </source>
</reference>
<name>A0ABZ1UBJ1_9ACTN</name>
<organism evidence="1 2">
    <name type="scientific">Kitasatospora purpeofusca</name>
    <dbReference type="NCBI Taxonomy" id="67352"/>
    <lineage>
        <taxon>Bacteria</taxon>
        <taxon>Bacillati</taxon>
        <taxon>Actinomycetota</taxon>
        <taxon>Actinomycetes</taxon>
        <taxon>Kitasatosporales</taxon>
        <taxon>Streptomycetaceae</taxon>
        <taxon>Kitasatospora</taxon>
    </lineage>
</organism>
<dbReference type="EMBL" id="CP108110">
    <property type="protein sequence ID" value="WUQ88540.1"/>
    <property type="molecule type" value="Genomic_DNA"/>
</dbReference>
<protein>
    <recommendedName>
        <fullName evidence="3">PAAR motif-containing protein</fullName>
    </recommendedName>
</protein>
<gene>
    <name evidence="1" type="ORF">OHA16_39425</name>
</gene>
<sequence length="83" mass="8670">MTIAQGHIGSTVVVTRTISSDTKCRGTGTLVSAGEAAIELDTVVTESIPEGGCVSIGGQRLTRIDDDHLRWDAESGTGILTRQ</sequence>
<keyword evidence="2" id="KW-1185">Reference proteome</keyword>
<proteinExistence type="predicted"/>
<dbReference type="Proteomes" id="UP001432222">
    <property type="component" value="Chromosome"/>
</dbReference>
<dbReference type="RefSeq" id="WP_328959085.1">
    <property type="nucleotide sequence ID" value="NZ_CP108110.1"/>
</dbReference>
<evidence type="ECO:0000313" key="2">
    <source>
        <dbReference type="Proteomes" id="UP001432222"/>
    </source>
</evidence>
<evidence type="ECO:0008006" key="3">
    <source>
        <dbReference type="Google" id="ProtNLM"/>
    </source>
</evidence>